<dbReference type="Proteomes" id="UP000447876">
    <property type="component" value="Unassembled WGS sequence"/>
</dbReference>
<dbReference type="OrthoDB" id="2623963at2"/>
<sequence>MAKSTIKIKGILSRPIFRNASFSGQIIFDKYEFTKTYDLIDIVFYKHINPHMGAMVYTTVKNGEPILELFGTVYISGDFDKVAFSLSEKHGVEPNTKISAPAENYDDALSISKIFTVDDNKSN</sequence>
<proteinExistence type="predicted"/>
<comment type="caution">
    <text evidence="1">The sequence shown here is derived from an EMBL/GenBank/DDBJ whole genome shotgun (WGS) entry which is preliminary data.</text>
</comment>
<evidence type="ECO:0000313" key="2">
    <source>
        <dbReference type="Proteomes" id="UP000447876"/>
    </source>
</evidence>
<name>A0A7X2Z1J5_9BACL</name>
<dbReference type="RefSeq" id="WP_155611269.1">
    <property type="nucleotide sequence ID" value="NZ_WNZW01000003.1"/>
</dbReference>
<evidence type="ECO:0000313" key="1">
    <source>
        <dbReference type="EMBL" id="MUG45891.1"/>
    </source>
</evidence>
<reference evidence="1 2" key="1">
    <citation type="submission" date="2019-11" db="EMBL/GenBank/DDBJ databases">
        <title>Draft genome sequences of five Paenibacillus species of dairy origin.</title>
        <authorList>
            <person name="Olajide A.M."/>
            <person name="Chen S."/>
            <person name="Lapointe G."/>
        </authorList>
    </citation>
    <scope>NUCLEOTIDE SEQUENCE [LARGE SCALE GENOMIC DNA]</scope>
    <source>
        <strain evidence="1 2">12CR55</strain>
    </source>
</reference>
<protein>
    <submittedName>
        <fullName evidence="1">Uncharacterized protein</fullName>
    </submittedName>
</protein>
<dbReference type="AlphaFoldDB" id="A0A7X2Z1J5"/>
<dbReference type="EMBL" id="WNZW01000003">
    <property type="protein sequence ID" value="MUG45891.1"/>
    <property type="molecule type" value="Genomic_DNA"/>
</dbReference>
<gene>
    <name evidence="1" type="ORF">GNP95_12915</name>
</gene>
<organism evidence="1 2">
    <name type="scientific">Paenibacillus woosongensis</name>
    <dbReference type="NCBI Taxonomy" id="307580"/>
    <lineage>
        <taxon>Bacteria</taxon>
        <taxon>Bacillati</taxon>
        <taxon>Bacillota</taxon>
        <taxon>Bacilli</taxon>
        <taxon>Bacillales</taxon>
        <taxon>Paenibacillaceae</taxon>
        <taxon>Paenibacillus</taxon>
    </lineage>
</organism>
<accession>A0A7X2Z1J5</accession>